<dbReference type="GO" id="GO:0016020">
    <property type="term" value="C:membrane"/>
    <property type="evidence" value="ECO:0007669"/>
    <property type="project" value="UniProtKB-SubCell"/>
</dbReference>
<evidence type="ECO:0000313" key="8">
    <source>
        <dbReference type="Proteomes" id="UP001230188"/>
    </source>
</evidence>
<evidence type="ECO:0000256" key="5">
    <source>
        <dbReference type="SAM" id="Phobius"/>
    </source>
</evidence>
<evidence type="ECO:0000256" key="4">
    <source>
        <dbReference type="ARBA" id="ARBA00023136"/>
    </source>
</evidence>
<feature type="transmembrane region" description="Helical" evidence="5">
    <location>
        <begin position="12"/>
        <end position="33"/>
    </location>
</feature>
<keyword evidence="4 5" id="KW-0472">Membrane</keyword>
<keyword evidence="3 5" id="KW-1133">Transmembrane helix</keyword>
<comment type="subcellular location">
    <subcellularLocation>
        <location evidence="1">Membrane</location>
        <topology evidence="1">Multi-pass membrane protein</topology>
    </subcellularLocation>
</comment>
<reference evidence="7" key="1">
    <citation type="submission" date="2023-01" db="EMBL/GenBank/DDBJ databases">
        <title>Metagenome sequencing of chrysophaentin producing Chrysophaeum taylorii.</title>
        <authorList>
            <person name="Davison J."/>
            <person name="Bewley C."/>
        </authorList>
    </citation>
    <scope>NUCLEOTIDE SEQUENCE</scope>
    <source>
        <strain evidence="7">NIES-1699</strain>
    </source>
</reference>
<dbReference type="GO" id="GO:0005254">
    <property type="term" value="F:chloride channel activity"/>
    <property type="evidence" value="ECO:0007669"/>
    <property type="project" value="TreeGrafter"/>
</dbReference>
<feature type="transmembrane region" description="Helical" evidence="5">
    <location>
        <begin position="664"/>
        <end position="688"/>
    </location>
</feature>
<sequence length="764" mass="83540">MGPGEASEMMAYGLVYVCLAALTLFVGTCWALFPPAAGGQGRYGVRGPRDVDAFARENGYSWDWAISMPIYGSDDELNQVQREYSLRRVIERLAGAEVETRTCMARGGGAVVLKLRCRVSRLIRQAVASGYRLELDESALEDRCRQGAKKASGEWIWRPLELAYDRRFCAAYFPYAHCFAAYDEREELRGLWRTDGEQVLRGVDRARLLLEIVQAPAANDGAGLALSKLVREGAILRSCGLHEYFDLRELAYRWRGLSLARTAFAQPLDDIRGYFGEAIALYFALAAKIATWQMLLAAMGLAAWASDLGGDRHRSVSTAFGVAATSWATGLARSWRADEARSALEWGTIVRDGDDQDDDAERAEYRESKRGTLIDSPITGKPGGYFYVPEPARYDLAIAGLFAATSCVGIVASGVAVEWGLKDCCSPKKGGTEVVFALLEALRIVATRRIARRAAARLVDLCNLRTERAYENARASACLGLDALNATAALGYVAFIRPFMPQSCSFDDNCLRELRVLLAVEFAARTFLFDLGVRVVARYARRPDELTALSDDPGGYDEQPFLETSLLTALDRLGHVACFATAFPPLAALATSTDVATLRIDALYLATTPTRPRPDKAADLGAYGSAVAAIPVLAAITNAALVVYTGRFFDLALDRTATPNTKPVLRLIIFLVLEHVLLGFHLILSLLVGDAATKDVDTQIKRHAFILSKVFANVADDDDDPDRHDSFLATLDTSKPFVPNLTIQANDEDWTPIQGSIGGGTLFW</sequence>
<evidence type="ECO:0000256" key="2">
    <source>
        <dbReference type="ARBA" id="ARBA00022692"/>
    </source>
</evidence>
<gene>
    <name evidence="7" type="ORF">CTAYLR_003729</name>
</gene>
<keyword evidence="8" id="KW-1185">Reference proteome</keyword>
<evidence type="ECO:0000313" key="7">
    <source>
        <dbReference type="EMBL" id="KAJ8612552.1"/>
    </source>
</evidence>
<accession>A0AAD7XPT9</accession>
<dbReference type="EMBL" id="JAQMWT010000047">
    <property type="protein sequence ID" value="KAJ8612552.1"/>
    <property type="molecule type" value="Genomic_DNA"/>
</dbReference>
<dbReference type="InterPro" id="IPR049452">
    <property type="entry name" value="Anoctamin_TM"/>
</dbReference>
<dbReference type="AlphaFoldDB" id="A0AAD7XPT9"/>
<feature type="transmembrane region" description="Helical" evidence="5">
    <location>
        <begin position="620"/>
        <end position="644"/>
    </location>
</feature>
<dbReference type="InterPro" id="IPR007632">
    <property type="entry name" value="Anoctamin"/>
</dbReference>
<comment type="caution">
    <text evidence="7">The sequence shown here is derived from an EMBL/GenBank/DDBJ whole genome shotgun (WGS) entry which is preliminary data.</text>
</comment>
<name>A0AAD7XPT9_9STRA</name>
<dbReference type="Proteomes" id="UP001230188">
    <property type="component" value="Unassembled WGS sequence"/>
</dbReference>
<dbReference type="Pfam" id="PF04547">
    <property type="entry name" value="Anoctamin"/>
    <property type="match status" value="1"/>
</dbReference>
<protein>
    <recommendedName>
        <fullName evidence="6">Anoctamin transmembrane domain-containing protein</fullName>
    </recommendedName>
</protein>
<feature type="transmembrane region" description="Helical" evidence="5">
    <location>
        <begin position="396"/>
        <end position="421"/>
    </location>
</feature>
<feature type="domain" description="Anoctamin transmembrane" evidence="6">
    <location>
        <begin position="271"/>
        <end position="703"/>
    </location>
</feature>
<evidence type="ECO:0000259" key="6">
    <source>
        <dbReference type="Pfam" id="PF04547"/>
    </source>
</evidence>
<dbReference type="PANTHER" id="PTHR12308:SF73">
    <property type="entry name" value="ANOCTAMIN"/>
    <property type="match status" value="1"/>
</dbReference>
<evidence type="ECO:0000256" key="1">
    <source>
        <dbReference type="ARBA" id="ARBA00004141"/>
    </source>
</evidence>
<organism evidence="7 8">
    <name type="scientific">Chrysophaeum taylorii</name>
    <dbReference type="NCBI Taxonomy" id="2483200"/>
    <lineage>
        <taxon>Eukaryota</taxon>
        <taxon>Sar</taxon>
        <taxon>Stramenopiles</taxon>
        <taxon>Ochrophyta</taxon>
        <taxon>Pelagophyceae</taxon>
        <taxon>Pelagomonadales</taxon>
        <taxon>Pelagomonadaceae</taxon>
        <taxon>Chrysophaeum</taxon>
    </lineage>
</organism>
<evidence type="ECO:0000256" key="3">
    <source>
        <dbReference type="ARBA" id="ARBA00022989"/>
    </source>
</evidence>
<dbReference type="PANTHER" id="PTHR12308">
    <property type="entry name" value="ANOCTAMIN"/>
    <property type="match status" value="1"/>
</dbReference>
<keyword evidence="2 5" id="KW-0812">Transmembrane</keyword>
<proteinExistence type="predicted"/>